<dbReference type="InterPro" id="IPR003680">
    <property type="entry name" value="Flavodoxin_fold"/>
</dbReference>
<dbReference type="GO" id="GO:0009055">
    <property type="term" value="F:electron transfer activity"/>
    <property type="evidence" value="ECO:0007669"/>
    <property type="project" value="TreeGrafter"/>
</dbReference>
<keyword evidence="1 3" id="KW-0560">Oxidoreductase</keyword>
<dbReference type="Pfam" id="PF02525">
    <property type="entry name" value="Flavodoxin_2"/>
    <property type="match status" value="1"/>
</dbReference>
<dbReference type="PANTHER" id="PTHR47307:SF1">
    <property type="entry name" value="GLUTATHIONE-REGULATED POTASSIUM-EFFLUX SYSTEM ANCILLARY PROTEIN KEFG"/>
    <property type="match status" value="1"/>
</dbReference>
<proteinExistence type="predicted"/>
<accession>A0A916K2W2</accession>
<dbReference type="GO" id="GO:0003955">
    <property type="term" value="F:NAD(P)H dehydrogenase (quinone) activity"/>
    <property type="evidence" value="ECO:0007669"/>
    <property type="project" value="TreeGrafter"/>
</dbReference>
<evidence type="ECO:0000256" key="1">
    <source>
        <dbReference type="ARBA" id="ARBA00023002"/>
    </source>
</evidence>
<dbReference type="EC" id="1.6.99.-" evidence="3"/>
<dbReference type="AlphaFoldDB" id="A0A916K2W2"/>
<keyword evidence="4" id="KW-1185">Reference proteome</keyword>
<comment type="caution">
    <text evidence="3">The sequence shown here is derived from an EMBL/GenBank/DDBJ whole genome shotgun (WGS) entry which is preliminary data.</text>
</comment>
<evidence type="ECO:0000259" key="2">
    <source>
        <dbReference type="Pfam" id="PF02525"/>
    </source>
</evidence>
<dbReference type="PANTHER" id="PTHR47307">
    <property type="entry name" value="GLUTATHIONE-REGULATED POTASSIUM-EFFLUX SYSTEM ANCILLARY PROTEIN KEFG"/>
    <property type="match status" value="1"/>
</dbReference>
<evidence type="ECO:0000313" key="3">
    <source>
        <dbReference type="EMBL" id="CAG7635245.1"/>
    </source>
</evidence>
<evidence type="ECO:0000313" key="4">
    <source>
        <dbReference type="Proteomes" id="UP000693672"/>
    </source>
</evidence>
<dbReference type="GO" id="GO:0010181">
    <property type="term" value="F:FMN binding"/>
    <property type="evidence" value="ECO:0007669"/>
    <property type="project" value="TreeGrafter"/>
</dbReference>
<gene>
    <name evidence="3" type="primary">ywrO_2</name>
    <name evidence="3" type="ORF">PAESOLCIP111_03641</name>
</gene>
<sequence length="180" mass="20415">MKIMVIAAHPNLNESRANQAFVKKAAAHTGVDVRDLYQAYPDWQIDAAQEQRLLLEYDRVVFQFPFYWYSCPPLLKKWFDDVLTYGWAFGPGGDHLKGKEFIVATTTGGSENGYRSGGYNGFTISELIRPIQNTIVRCNGTFLPIFVTYNANEAPNDELHQEAKRYAAYIQQPSMVLSAH</sequence>
<dbReference type="InterPro" id="IPR046980">
    <property type="entry name" value="KefG/KefF"/>
</dbReference>
<dbReference type="EMBL" id="CAJVAS010000016">
    <property type="protein sequence ID" value="CAG7635245.1"/>
    <property type="molecule type" value="Genomic_DNA"/>
</dbReference>
<protein>
    <submittedName>
        <fullName evidence="3">General stress protein 14</fullName>
        <ecNumber evidence="3">1.6.99.-</ecNumber>
    </submittedName>
</protein>
<dbReference type="Proteomes" id="UP000693672">
    <property type="component" value="Unassembled WGS sequence"/>
</dbReference>
<reference evidence="3" key="1">
    <citation type="submission" date="2021-06" db="EMBL/GenBank/DDBJ databases">
        <authorList>
            <person name="Criscuolo A."/>
        </authorList>
    </citation>
    <scope>NUCLEOTIDE SEQUENCE</scope>
    <source>
        <strain evidence="3">CIP111600</strain>
    </source>
</reference>
<dbReference type="RefSeq" id="WP_218093386.1">
    <property type="nucleotide sequence ID" value="NZ_CAJVAS010000016.1"/>
</dbReference>
<feature type="domain" description="Flavodoxin-like fold" evidence="2">
    <location>
        <begin position="1"/>
        <end position="169"/>
    </location>
</feature>
<organism evidence="3 4">
    <name type="scientific">Paenibacillus solanacearum</name>
    <dbReference type="NCBI Taxonomy" id="2048548"/>
    <lineage>
        <taxon>Bacteria</taxon>
        <taxon>Bacillati</taxon>
        <taxon>Bacillota</taxon>
        <taxon>Bacilli</taxon>
        <taxon>Bacillales</taxon>
        <taxon>Paenibacillaceae</taxon>
        <taxon>Paenibacillus</taxon>
    </lineage>
</organism>
<name>A0A916K2W2_9BACL</name>